<dbReference type="AlphaFoldDB" id="A0A4R0NZ56"/>
<dbReference type="EMBL" id="SJSN01000010">
    <property type="protein sequence ID" value="TCD07749.1"/>
    <property type="molecule type" value="Genomic_DNA"/>
</dbReference>
<comment type="caution">
    <text evidence="2">The sequence shown here is derived from an EMBL/GenBank/DDBJ whole genome shotgun (WGS) entry which is preliminary data.</text>
</comment>
<name>A0A4R0NZ56_9SPHI</name>
<protein>
    <submittedName>
        <fullName evidence="2">DUF268 domain-containing protein</fullName>
    </submittedName>
</protein>
<gene>
    <name evidence="2" type="ORF">EZ449_14490</name>
</gene>
<evidence type="ECO:0000313" key="2">
    <source>
        <dbReference type="EMBL" id="TCD07749.1"/>
    </source>
</evidence>
<proteinExistence type="predicted"/>
<dbReference type="InterPro" id="IPR029063">
    <property type="entry name" value="SAM-dependent_MTases_sf"/>
</dbReference>
<feature type="chain" id="PRO_5020559454" evidence="1">
    <location>
        <begin position="24"/>
        <end position="207"/>
    </location>
</feature>
<dbReference type="SUPFAM" id="SSF53335">
    <property type="entry name" value="S-adenosyl-L-methionine-dependent methyltransferases"/>
    <property type="match status" value="1"/>
</dbReference>
<dbReference type="Gene3D" id="3.40.50.150">
    <property type="entry name" value="Vaccinia Virus protein VP39"/>
    <property type="match status" value="1"/>
</dbReference>
<organism evidence="2 3">
    <name type="scientific">Pedobacter frigidisoli</name>
    <dbReference type="NCBI Taxonomy" id="2530455"/>
    <lineage>
        <taxon>Bacteria</taxon>
        <taxon>Pseudomonadati</taxon>
        <taxon>Bacteroidota</taxon>
        <taxon>Sphingobacteriia</taxon>
        <taxon>Sphingobacteriales</taxon>
        <taxon>Sphingobacteriaceae</taxon>
        <taxon>Pedobacter</taxon>
    </lineage>
</organism>
<keyword evidence="1" id="KW-0732">Signal</keyword>
<evidence type="ECO:0000256" key="1">
    <source>
        <dbReference type="SAM" id="SignalP"/>
    </source>
</evidence>
<reference evidence="2 3" key="1">
    <citation type="submission" date="2019-02" db="EMBL/GenBank/DDBJ databases">
        <title>Pedobacter sp. RP-3-11 sp. nov., isolated from Arctic soil.</title>
        <authorList>
            <person name="Dahal R.H."/>
        </authorList>
    </citation>
    <scope>NUCLEOTIDE SEQUENCE [LARGE SCALE GENOMIC DNA]</scope>
    <source>
        <strain evidence="2 3">RP-3-11</strain>
    </source>
</reference>
<evidence type="ECO:0000313" key="3">
    <source>
        <dbReference type="Proteomes" id="UP000291485"/>
    </source>
</evidence>
<sequence length="207" mass="23079">MSFVKLCTLVAVFCALLIANSCAVLFPDYTWATRIIKAINPSKHVDISSTLHFCSILSAFIPVDFYDLRPARIDLDDLRSLKGGLMQLPFENDSVKSISCMHTVEHIGLGRYGGPLDPDGDLKPLEELKRVCAKYGNLLIVVPVGKPKVVFNAHRIYDPHTILTYMSGFRLKEFALVTDSDEFMLNAPLSLGTIQNYGCGCFWFVIN</sequence>
<accession>A0A4R0NZ56</accession>
<feature type="signal peptide" evidence="1">
    <location>
        <begin position="1"/>
        <end position="23"/>
    </location>
</feature>
<keyword evidence="3" id="KW-1185">Reference proteome</keyword>
<dbReference type="OrthoDB" id="9792586at2"/>
<dbReference type="InterPro" id="IPR004951">
    <property type="entry name" value="DUF268_CAE_spp"/>
</dbReference>
<dbReference type="Proteomes" id="UP000291485">
    <property type="component" value="Unassembled WGS sequence"/>
</dbReference>
<dbReference type="Pfam" id="PF03269">
    <property type="entry name" value="DUF268"/>
    <property type="match status" value="1"/>
</dbReference>